<evidence type="ECO:0000313" key="3">
    <source>
        <dbReference type="Proteomes" id="UP000264120"/>
    </source>
</evidence>
<sequence length="73" mass="8107">MPCATLFSCPQARARKGNTKRRKGKALPWRAGRSQMWRFPMLAMLRVGPVPAQGAALAPTGTPWPRAKHPKQK</sequence>
<proteinExistence type="predicted"/>
<name>A0A347WGX7_9PROT</name>
<dbReference type="KEGG" id="ksc:CD178_03376"/>
<feature type="region of interest" description="Disordered" evidence="1">
    <location>
        <begin position="1"/>
        <end position="28"/>
    </location>
</feature>
<gene>
    <name evidence="2" type="ORF">CD178_03376</name>
</gene>
<reference evidence="2 3" key="1">
    <citation type="submission" date="2017-08" db="EMBL/GenBank/DDBJ databases">
        <title>Complete genome sequence of Gluconacetobacter saccharivorans CV1 isolated from Fermented Vinegar.</title>
        <authorList>
            <person name="Kim S.-Y."/>
        </authorList>
    </citation>
    <scope>NUCLEOTIDE SEQUENCE [LARGE SCALE GENOMIC DNA]</scope>
    <source>
        <strain evidence="2 3">CV1</strain>
        <plasmid evidence="2 3">unnamed3</plasmid>
    </source>
</reference>
<evidence type="ECO:0000313" key="2">
    <source>
        <dbReference type="EMBL" id="AXY24120.1"/>
    </source>
</evidence>
<keyword evidence="3" id="KW-1185">Reference proteome</keyword>
<dbReference type="AlphaFoldDB" id="A0A347WGX7"/>
<feature type="compositionally biased region" description="Basic residues" evidence="1">
    <location>
        <begin position="13"/>
        <end position="25"/>
    </location>
</feature>
<dbReference type="EMBL" id="CP023039">
    <property type="protein sequence ID" value="AXY24120.1"/>
    <property type="molecule type" value="Genomic_DNA"/>
</dbReference>
<dbReference type="Proteomes" id="UP000264120">
    <property type="component" value="Plasmid unnamed3"/>
</dbReference>
<keyword evidence="2" id="KW-0614">Plasmid</keyword>
<organism evidence="2 3">
    <name type="scientific">Komagataeibacter saccharivorans</name>
    <dbReference type="NCBI Taxonomy" id="265959"/>
    <lineage>
        <taxon>Bacteria</taxon>
        <taxon>Pseudomonadati</taxon>
        <taxon>Pseudomonadota</taxon>
        <taxon>Alphaproteobacteria</taxon>
        <taxon>Acetobacterales</taxon>
        <taxon>Acetobacteraceae</taxon>
        <taxon>Komagataeibacter</taxon>
    </lineage>
</organism>
<protein>
    <submittedName>
        <fullName evidence="2">Uncharacterized protein</fullName>
    </submittedName>
</protein>
<feature type="region of interest" description="Disordered" evidence="1">
    <location>
        <begin position="54"/>
        <end position="73"/>
    </location>
</feature>
<accession>A0A347WGX7</accession>
<evidence type="ECO:0000256" key="1">
    <source>
        <dbReference type="SAM" id="MobiDB-lite"/>
    </source>
</evidence>
<geneLocation type="plasmid" evidence="2 3">
    <name>unnamed3</name>
</geneLocation>